<name>A0A4Z2HP33_9TELE</name>
<accession>A0A4Z2HP33</accession>
<evidence type="ECO:0000313" key="2">
    <source>
        <dbReference type="EMBL" id="TNN67025.1"/>
    </source>
</evidence>
<evidence type="ECO:0000313" key="3">
    <source>
        <dbReference type="Proteomes" id="UP000314294"/>
    </source>
</evidence>
<dbReference type="EMBL" id="SRLO01000211">
    <property type="protein sequence ID" value="TNN67025.1"/>
    <property type="molecule type" value="Genomic_DNA"/>
</dbReference>
<feature type="repeat" description="RCC1" evidence="1">
    <location>
        <begin position="36"/>
        <end position="102"/>
    </location>
</feature>
<dbReference type="PROSITE" id="PS50012">
    <property type="entry name" value="RCC1_3"/>
    <property type="match status" value="1"/>
</dbReference>
<proteinExistence type="predicted"/>
<dbReference type="InterPro" id="IPR009091">
    <property type="entry name" value="RCC1/BLIP-II"/>
</dbReference>
<protein>
    <submittedName>
        <fullName evidence="2">Uncharacterized protein</fullName>
    </submittedName>
</protein>
<comment type="caution">
    <text evidence="2">The sequence shown here is derived from an EMBL/GenBank/DDBJ whole genome shotgun (WGS) entry which is preliminary data.</text>
</comment>
<dbReference type="Proteomes" id="UP000314294">
    <property type="component" value="Unassembled WGS sequence"/>
</dbReference>
<dbReference type="InterPro" id="IPR000408">
    <property type="entry name" value="Reg_chr_condens"/>
</dbReference>
<keyword evidence="3" id="KW-1185">Reference proteome</keyword>
<organism evidence="2 3">
    <name type="scientific">Liparis tanakae</name>
    <name type="common">Tanaka's snailfish</name>
    <dbReference type="NCBI Taxonomy" id="230148"/>
    <lineage>
        <taxon>Eukaryota</taxon>
        <taxon>Metazoa</taxon>
        <taxon>Chordata</taxon>
        <taxon>Craniata</taxon>
        <taxon>Vertebrata</taxon>
        <taxon>Euteleostomi</taxon>
        <taxon>Actinopterygii</taxon>
        <taxon>Neopterygii</taxon>
        <taxon>Teleostei</taxon>
        <taxon>Neoteleostei</taxon>
        <taxon>Acanthomorphata</taxon>
        <taxon>Eupercaria</taxon>
        <taxon>Perciformes</taxon>
        <taxon>Cottioidei</taxon>
        <taxon>Cottales</taxon>
        <taxon>Liparidae</taxon>
        <taxon>Liparis</taxon>
    </lineage>
</organism>
<dbReference type="AlphaFoldDB" id="A0A4Z2HP33"/>
<dbReference type="Gene3D" id="2.130.10.30">
    <property type="entry name" value="Regulator of chromosome condensation 1/beta-lactamase-inhibitor protein II"/>
    <property type="match status" value="1"/>
</dbReference>
<gene>
    <name evidence="2" type="ORF">EYF80_022798</name>
</gene>
<evidence type="ECO:0000256" key="1">
    <source>
        <dbReference type="PROSITE-ProRule" id="PRU00235"/>
    </source>
</evidence>
<dbReference type="SUPFAM" id="SSF50985">
    <property type="entry name" value="RCC1/BLIP-II"/>
    <property type="match status" value="1"/>
</dbReference>
<sequence>MWRRPPGNDQTCRKLADLAGFTAGYDAGSGKQTQRGTFYEEANGRECVKLLGAGGLGDGETAVKDRPVQVTLRQERSDADVEVADIVGVACGSRHSFVWTDAGQGYSFGNNFYAQLATGICMAAPSPHLFLLGKGYGCSSRGL</sequence>
<reference evidence="2 3" key="1">
    <citation type="submission" date="2019-03" db="EMBL/GenBank/DDBJ databases">
        <title>First draft genome of Liparis tanakae, snailfish: a comprehensive survey of snailfish specific genes.</title>
        <authorList>
            <person name="Kim W."/>
            <person name="Song I."/>
            <person name="Jeong J.-H."/>
            <person name="Kim D."/>
            <person name="Kim S."/>
            <person name="Ryu S."/>
            <person name="Song J.Y."/>
            <person name="Lee S.K."/>
        </authorList>
    </citation>
    <scope>NUCLEOTIDE SEQUENCE [LARGE SCALE GENOMIC DNA]</scope>
    <source>
        <tissue evidence="2">Muscle</tissue>
    </source>
</reference>
<dbReference type="OrthoDB" id="5981550at2759"/>